<dbReference type="GeneID" id="9420959"/>
<organism evidence="2 4">
    <name type="scientific">Halalkalicoccus jeotgali (strain DSM 18796 / CECT 7217 / JCM 14584 / KCTC 4019 / B3)</name>
    <dbReference type="NCBI Taxonomy" id="795797"/>
    <lineage>
        <taxon>Archaea</taxon>
        <taxon>Methanobacteriati</taxon>
        <taxon>Methanobacteriota</taxon>
        <taxon>Stenosarchaea group</taxon>
        <taxon>Halobacteria</taxon>
        <taxon>Halobacteriales</taxon>
        <taxon>Halococcaceae</taxon>
        <taxon>Halalkalicoccus</taxon>
    </lineage>
</organism>
<dbReference type="Proteomes" id="UP000000390">
    <property type="component" value="Plasmid 1"/>
</dbReference>
<keyword evidence="5" id="KW-1185">Reference proteome</keyword>
<gene>
    <name evidence="2" type="ordered locus">HacjB3_15771</name>
    <name evidence="3" type="ORF">C497_01485</name>
</gene>
<dbReference type="KEGG" id="hje:HacjB3_15771"/>
<evidence type="ECO:0000313" key="2">
    <source>
        <dbReference type="EMBL" id="ADJ16514.1"/>
    </source>
</evidence>
<reference evidence="3 5" key="2">
    <citation type="journal article" date="2014" name="PLoS Genet.">
        <title>Phylogenetically driven sequencing of extremely halophilic archaea reveals strategies for static and dynamic osmo-response.</title>
        <authorList>
            <person name="Becker E.A."/>
            <person name="Seitzer P.M."/>
            <person name="Tritt A."/>
            <person name="Larsen D."/>
            <person name="Krusor M."/>
            <person name="Yao A.I."/>
            <person name="Wu D."/>
            <person name="Madern D."/>
            <person name="Eisen J.A."/>
            <person name="Darling A.E."/>
            <person name="Facciotti M.T."/>
        </authorList>
    </citation>
    <scope>NUCLEOTIDE SEQUENCE [LARGE SCALE GENOMIC DNA]</scope>
    <source>
        <strain evidence="3">B3</strain>
        <strain evidence="5">DSM 18796 / CECT 7217 / JCM 14584 / KCTC 4019 / B3</strain>
    </source>
</reference>
<proteinExistence type="predicted"/>
<feature type="compositionally biased region" description="Polar residues" evidence="1">
    <location>
        <begin position="54"/>
        <end position="64"/>
    </location>
</feature>
<reference evidence="2 4" key="1">
    <citation type="journal article" date="2010" name="J. Bacteriol.">
        <title>Complete genome sequence of Halalkalicoccus jeotgali B3(T), an extremely halophilic archaeon.</title>
        <authorList>
            <person name="Roh S.W."/>
            <person name="Nam Y.D."/>
            <person name="Nam S.H."/>
            <person name="Choi S.H."/>
            <person name="Park H.S."/>
            <person name="Bae J.W."/>
        </authorList>
    </citation>
    <scope>NUCLEOTIDE SEQUENCE [LARGE SCALE GENOMIC DNA]</scope>
    <source>
        <strain evidence="2">B3</strain>
        <strain evidence="4">DSM 18796 / CECT 7217 / JCM 14584 / KCTC 4019 / B3</strain>
        <plasmid evidence="4">1</plasmid>
    </source>
</reference>
<accession>D8JB61</accession>
<evidence type="ECO:0000313" key="5">
    <source>
        <dbReference type="Proteomes" id="UP000011645"/>
    </source>
</evidence>
<dbReference type="EMBL" id="CP002063">
    <property type="protein sequence ID" value="ADJ16514.1"/>
    <property type="molecule type" value="Genomic_DNA"/>
</dbReference>
<feature type="region of interest" description="Disordered" evidence="1">
    <location>
        <begin position="54"/>
        <end position="82"/>
    </location>
</feature>
<name>D8JB61_HALJB</name>
<feature type="compositionally biased region" description="Polar residues" evidence="1">
    <location>
        <begin position="73"/>
        <end position="82"/>
    </location>
</feature>
<dbReference type="HOGENOM" id="CLU_2550114_0_0_2"/>
<evidence type="ECO:0000256" key="1">
    <source>
        <dbReference type="SAM" id="MobiDB-lite"/>
    </source>
</evidence>
<evidence type="ECO:0000313" key="3">
    <source>
        <dbReference type="EMBL" id="ELY41391.1"/>
    </source>
</evidence>
<evidence type="ECO:0000313" key="4">
    <source>
        <dbReference type="Proteomes" id="UP000000390"/>
    </source>
</evidence>
<dbReference type="eggNOG" id="arCOG09239">
    <property type="taxonomic scope" value="Archaea"/>
</dbReference>
<dbReference type="RefSeq" id="WP_008413952.1">
    <property type="nucleotide sequence ID" value="NC_014298.1"/>
</dbReference>
<sequence>MHLLAKHRKDAIKQTKRRGKKLVVVKEEGADRYHIIVIGILITPAESVIPYQRANTSENSPQENHVSKAVLLTTPNKPSIGQ</sequence>
<dbReference type="EMBL" id="AOHV01000005">
    <property type="protein sequence ID" value="ELY41391.1"/>
    <property type="molecule type" value="Genomic_DNA"/>
</dbReference>
<dbReference type="PATRIC" id="fig|795797.18.peg.3127"/>
<geneLocation type="plasmid" evidence="2 4">
    <name>1</name>
</geneLocation>
<keyword evidence="2" id="KW-0614">Plasmid</keyword>
<dbReference type="Proteomes" id="UP000011645">
    <property type="component" value="Unassembled WGS sequence"/>
</dbReference>
<dbReference type="AlphaFoldDB" id="D8JB61"/>
<protein>
    <submittedName>
        <fullName evidence="2">Uncharacterized protein</fullName>
    </submittedName>
</protein>